<protein>
    <submittedName>
        <fullName evidence="1">Uncharacterized protein</fullName>
    </submittedName>
</protein>
<reference evidence="1 2" key="1">
    <citation type="submission" date="2017-05" db="EMBL/GenBank/DDBJ databases">
        <title>Functional genome analysis of Paenibacillus pasadenensis strain R16: insights on endophytic life style and antifungal activity.</title>
        <authorList>
            <person name="Passera A."/>
            <person name="Marcolungo L."/>
            <person name="Casati P."/>
            <person name="Brasca M."/>
            <person name="Quaglino F."/>
            <person name="Delledonne M."/>
        </authorList>
    </citation>
    <scope>NUCLEOTIDE SEQUENCE [LARGE SCALE GENOMIC DNA]</scope>
    <source>
        <strain evidence="1 2">R16</strain>
    </source>
</reference>
<dbReference type="AlphaFoldDB" id="A0A2N5N9C3"/>
<gene>
    <name evidence="1" type="ORF">B8V81_1104</name>
</gene>
<evidence type="ECO:0000313" key="2">
    <source>
        <dbReference type="Proteomes" id="UP000234789"/>
    </source>
</evidence>
<dbReference type="Proteomes" id="UP000234789">
    <property type="component" value="Unassembled WGS sequence"/>
</dbReference>
<organism evidence="1 2">
    <name type="scientific">Paenibacillus pasadenensis</name>
    <dbReference type="NCBI Taxonomy" id="217090"/>
    <lineage>
        <taxon>Bacteria</taxon>
        <taxon>Bacillati</taxon>
        <taxon>Bacillota</taxon>
        <taxon>Bacilli</taxon>
        <taxon>Bacillales</taxon>
        <taxon>Paenibacillaceae</taxon>
        <taxon>Paenibacillus</taxon>
    </lineage>
</organism>
<comment type="caution">
    <text evidence="1">The sequence shown here is derived from an EMBL/GenBank/DDBJ whole genome shotgun (WGS) entry which is preliminary data.</text>
</comment>
<dbReference type="EMBL" id="NFEZ01000003">
    <property type="protein sequence ID" value="PLT46880.1"/>
    <property type="molecule type" value="Genomic_DNA"/>
</dbReference>
<name>A0A2N5N9C3_9BACL</name>
<accession>A0A2N5N9C3</accession>
<sequence>MWSALIPCPESEKYGLMSLLLESISWISVSGAGAHGWKCPTRKF</sequence>
<evidence type="ECO:0000313" key="1">
    <source>
        <dbReference type="EMBL" id="PLT46880.1"/>
    </source>
</evidence>
<keyword evidence="2" id="KW-1185">Reference proteome</keyword>
<proteinExistence type="predicted"/>